<gene>
    <name evidence="3" type="ORF">TCIL3000_11_8900</name>
</gene>
<protein>
    <submittedName>
        <fullName evidence="3">Uncharacterized protein TCIL3000_11_8900</fullName>
    </submittedName>
</protein>
<feature type="coiled-coil region" evidence="1">
    <location>
        <begin position="681"/>
        <end position="709"/>
    </location>
</feature>
<evidence type="ECO:0000313" key="3">
    <source>
        <dbReference type="EMBL" id="CCC95433.1"/>
    </source>
</evidence>
<evidence type="ECO:0000256" key="1">
    <source>
        <dbReference type="SAM" id="Coils"/>
    </source>
</evidence>
<feature type="non-terminal residue" evidence="3">
    <location>
        <position position="797"/>
    </location>
</feature>
<dbReference type="EMBL" id="HE575324">
    <property type="protein sequence ID" value="CCC95433.1"/>
    <property type="molecule type" value="Genomic_DNA"/>
</dbReference>
<keyword evidence="1" id="KW-0175">Coiled coil</keyword>
<proteinExistence type="predicted"/>
<reference evidence="3" key="1">
    <citation type="journal article" date="2012" name="Proc. Natl. Acad. Sci. U.S.A.">
        <title>Antigenic diversity is generated by distinct evolutionary mechanisms in African trypanosome species.</title>
        <authorList>
            <person name="Jackson A.P."/>
            <person name="Berry A."/>
            <person name="Aslett M."/>
            <person name="Allison H.C."/>
            <person name="Burton P."/>
            <person name="Vavrova-Anderson J."/>
            <person name="Brown R."/>
            <person name="Browne H."/>
            <person name="Corton N."/>
            <person name="Hauser H."/>
            <person name="Gamble J."/>
            <person name="Gilderthorp R."/>
            <person name="Marcello L."/>
            <person name="McQuillan J."/>
            <person name="Otto T.D."/>
            <person name="Quail M.A."/>
            <person name="Sanders M.J."/>
            <person name="van Tonder A."/>
            <person name="Ginger M.L."/>
            <person name="Field M.C."/>
            <person name="Barry J.D."/>
            <person name="Hertz-Fowler C."/>
            <person name="Berriman M."/>
        </authorList>
    </citation>
    <scope>NUCLEOTIDE SEQUENCE</scope>
    <source>
        <strain evidence="3">IL3000</strain>
    </source>
</reference>
<feature type="compositionally biased region" description="Basic and acidic residues" evidence="2">
    <location>
        <begin position="1"/>
        <end position="24"/>
    </location>
</feature>
<sequence>MSDPRNGRHEELEGRENTAKRARSEAAAGTSGSWQIASSSRCIACRRLHSLCECRSLKLDPALKRRKLDNLLLNTPYVRCKQLKALDDVARDEERHRRLLADECDGRLRVIKRAASTDRQLIFLIIEEANTRDSLAAAERKEWVEGMAFNNKDIVLISLIQHEREERLQHYTSEKRAAQVLGAWHCLMCQLLNLQSREQIFRGTLVNGEAADRAALLSLELQELNKMEIFEKLRLELFETFWAIRESIVAAWLDGMNAIECAAAGSLQSIGRMMEERSRYCDALLKQREELSALERSTRQSLYSFFGEKSSFIKENERLFEERRTSLKQEECRARDAIYQEASEAYSKLFLKCKREEDVVHDVEALKRQRREEELHEALTFLQGIVKEEEAAFASLKEKERQEKDLRYQWMLEKERVINHTENAFLQQVQLVFAEEENARGMIIHLMRQEEAETASWVQYKERKLRELVDMALEEKSCMRLQEHEERFFLVSSMAEHEEAIRRWIEQKENARQNLADAETSHRARLLEVECNAWEEVAWRFDEGIEFCHSQVQKRLELLTKLQQRALQIKDETVKQEEVAMVLLLRALQDDRERAIKEESHRKTLDILNGETEHRAHLVQKEVRHRESISTQFLLQERFFAKEAQELMRAQVFEVVAAEEGHRRVLTQHAVDASDCLFYEYKQALEAARQQEEERIREELRQREVALSEDTRLYLEESLLDVGDDEKKERPDQETRSDWPAGGLGEEVWLLKRQFLLEDLGAGEEDAELLTVEAVEFLATLSVLIRKRSLYLQRTKK</sequence>
<evidence type="ECO:0000256" key="2">
    <source>
        <dbReference type="SAM" id="MobiDB-lite"/>
    </source>
</evidence>
<feature type="region of interest" description="Disordered" evidence="2">
    <location>
        <begin position="1"/>
        <end position="27"/>
    </location>
</feature>
<organism evidence="3">
    <name type="scientific">Trypanosoma congolense (strain IL3000)</name>
    <dbReference type="NCBI Taxonomy" id="1068625"/>
    <lineage>
        <taxon>Eukaryota</taxon>
        <taxon>Discoba</taxon>
        <taxon>Euglenozoa</taxon>
        <taxon>Kinetoplastea</taxon>
        <taxon>Metakinetoplastina</taxon>
        <taxon>Trypanosomatida</taxon>
        <taxon>Trypanosomatidae</taxon>
        <taxon>Trypanosoma</taxon>
        <taxon>Nannomonas</taxon>
    </lineage>
</organism>
<dbReference type="VEuPathDB" id="TriTrypDB:TcIL3000.11.8900"/>
<name>G0V1B2_TRYCI</name>
<feature type="coiled-coil region" evidence="1">
    <location>
        <begin position="494"/>
        <end position="521"/>
    </location>
</feature>
<accession>G0V1B2</accession>
<dbReference type="AlphaFoldDB" id="G0V1B2"/>